<feature type="transmembrane region" description="Helical" evidence="2">
    <location>
        <begin position="12"/>
        <end position="30"/>
    </location>
</feature>
<comment type="caution">
    <text evidence="3">The sequence shown here is derived from an EMBL/GenBank/DDBJ whole genome shotgun (WGS) entry which is preliminary data.</text>
</comment>
<feature type="compositionally biased region" description="Pro residues" evidence="1">
    <location>
        <begin position="1070"/>
        <end position="1082"/>
    </location>
</feature>
<dbReference type="EMBL" id="LCTV02000005">
    <property type="protein sequence ID" value="PRQ75114.1"/>
    <property type="molecule type" value="Genomic_DNA"/>
</dbReference>
<gene>
    <name evidence="3" type="ORF">AAT19DRAFT_14136</name>
</gene>
<evidence type="ECO:0000313" key="4">
    <source>
        <dbReference type="Proteomes" id="UP000239560"/>
    </source>
</evidence>
<evidence type="ECO:0000313" key="3">
    <source>
        <dbReference type="EMBL" id="PRQ75114.1"/>
    </source>
</evidence>
<feature type="compositionally biased region" description="Basic residues" evidence="1">
    <location>
        <begin position="978"/>
        <end position="987"/>
    </location>
</feature>
<feature type="compositionally biased region" description="Low complexity" evidence="1">
    <location>
        <begin position="762"/>
        <end position="772"/>
    </location>
</feature>
<feature type="compositionally biased region" description="Polar residues" evidence="1">
    <location>
        <begin position="1188"/>
        <end position="1214"/>
    </location>
</feature>
<evidence type="ECO:0000256" key="2">
    <source>
        <dbReference type="SAM" id="Phobius"/>
    </source>
</evidence>
<dbReference type="Proteomes" id="UP000239560">
    <property type="component" value="Unassembled WGS sequence"/>
</dbReference>
<evidence type="ECO:0000256" key="1">
    <source>
        <dbReference type="SAM" id="MobiDB-lite"/>
    </source>
</evidence>
<accession>A0A2T0AAS6</accession>
<feature type="compositionally biased region" description="Pro residues" evidence="1">
    <location>
        <begin position="317"/>
        <end position="341"/>
    </location>
</feature>
<feature type="transmembrane region" description="Helical" evidence="2">
    <location>
        <begin position="156"/>
        <end position="177"/>
    </location>
</feature>
<feature type="transmembrane region" description="Helical" evidence="2">
    <location>
        <begin position="120"/>
        <end position="144"/>
    </location>
</feature>
<feature type="compositionally biased region" description="Low complexity" evidence="1">
    <location>
        <begin position="635"/>
        <end position="647"/>
    </location>
</feature>
<keyword evidence="2" id="KW-0812">Transmembrane</keyword>
<feature type="compositionally biased region" description="Low complexity" evidence="1">
    <location>
        <begin position="1025"/>
        <end position="1052"/>
    </location>
</feature>
<feature type="compositionally biased region" description="Low complexity" evidence="1">
    <location>
        <begin position="1060"/>
        <end position="1069"/>
    </location>
</feature>
<dbReference type="OrthoDB" id="2528901at2759"/>
<keyword evidence="2" id="KW-0472">Membrane</keyword>
<feature type="region of interest" description="Disordered" evidence="1">
    <location>
        <begin position="298"/>
        <end position="414"/>
    </location>
</feature>
<feature type="region of interest" description="Disordered" evidence="1">
    <location>
        <begin position="1101"/>
        <end position="1173"/>
    </location>
</feature>
<sequence length="1266" mass="134320">MSTASSPPSSLVLSATSSVLLLTLLPLPLLRLRRSFRPLTLATALTLASIVALAVAASFALVALVNKDGERTWTLVGGTLACVALILVDLSTFSLAHTLTKLARPPHSTSLTHHRPPRSFLSLFLLALLLTLFLSSTTLHVALLCLPSLPYLNLKTLAVARGVLHALCEGTIVLWGAGRWREREKREGGEEERLPSQGWRDVSAPRDVEAGRNALESSKVRSLALAFLALQALAIALDILSAALPLRSSTTDETVPQLLLFGTATSPVGNVVLAALGWVRWMGMSEIVAALAAKTRPTALPPTSTHLETSLYHHPHSPPPTPTPTPSLRPLPDLPSTPPSPRYERLPSSRAQVQQTRERKSMEKSATTPGQGSVGSSFLLLEVDAEEEEEEEEGTFQPSTTHAQPEIEVEPREEDLVVPSLPVRQAGRLSPSLPPMMALPLLTTPTGSPISRHRPHRSLPTLLTGESPSRPFTPLLTPVTPNDERPSPLSRAGSTSPTLSRWRLPRSSEDKSPSIPPSPTTGKTSAPPSPRKLRRGRGASVSSVPTLSLGPPVTLDAEREKGTHTPASSISRATGRRRSGSVGSILRSFTAGTGGRPSMETKASAAAGPGLWWDVEPNEEEDDPFVRSAPPLPLPASSSSVSMSRASTDGEPSTDEGSGAVTPLRLKKALLEAIQEPDGGDASLASPTRRIDDDEMERMLTPPPPHIEDFDSRNKHSPSAASSIAYAYRARSASQSSSGSVFREHLDMSDGDTSSMPPPSPSSSLALSTFAAFGGGGRTSVPSSPVLAPRRRTDAMISPLMLPRRVASEGANDSSTPQQVASPTPASTRTSSPSITPKASRLPRRLLRQKRPSILSLRSNSAFSTSPASNATPQRRSPSFSPLPTRSSTVSASSNSLFSSPAFASLRRITTPRRSPSPVPSNRPSESSELSFACRGLVDSSSDFNVSLANTFPPFGAPARPSQTGEEVEKVETPSSVRTKRRSRTSKGIRNAWWKQLPSGSRPTTLYRQNSLASHRIRRTSAPVRSSGTYSRPPSYGSGSSAARYLQASPSEGGVGGSSSGHIRSVSLPLPLPPVPSTPPPSSRFELPAISDFSPIGSSIFHLPSRLSGGSPRSTRSRGSPKVSARVAVPVTMPSASFADQQSLRETSSYDTANTSPDYAIAGERFPTTPTPEPLAHELHELTSLVRSFTGSPGGEISTSDGSATPTSTISSLPFTPLSPVFSLDPGSPTLTYSRARQTRGDGDAEEEIELMSPLTPASPGFGRKE</sequence>
<feature type="compositionally biased region" description="Basic residues" evidence="1">
    <location>
        <begin position="841"/>
        <end position="851"/>
    </location>
</feature>
<feature type="transmembrane region" description="Helical" evidence="2">
    <location>
        <begin position="42"/>
        <end position="65"/>
    </location>
</feature>
<feature type="transmembrane region" description="Helical" evidence="2">
    <location>
        <begin position="222"/>
        <end position="246"/>
    </location>
</feature>
<feature type="compositionally biased region" description="Polar residues" evidence="1">
    <location>
        <begin position="1134"/>
        <end position="1157"/>
    </location>
</feature>
<feature type="compositionally biased region" description="Low complexity" evidence="1">
    <location>
        <begin position="884"/>
        <end position="914"/>
    </location>
</feature>
<feature type="compositionally biased region" description="Polar residues" evidence="1">
    <location>
        <begin position="811"/>
        <end position="821"/>
    </location>
</feature>
<evidence type="ECO:0008006" key="5">
    <source>
        <dbReference type="Google" id="ProtNLM"/>
    </source>
</evidence>
<feature type="compositionally biased region" description="Low complexity" evidence="1">
    <location>
        <begin position="1103"/>
        <end position="1121"/>
    </location>
</feature>
<keyword evidence="2" id="KW-1133">Transmembrane helix</keyword>
<feature type="compositionally biased region" description="Low complexity" evidence="1">
    <location>
        <begin position="717"/>
        <end position="740"/>
    </location>
</feature>
<feature type="compositionally biased region" description="Polar residues" evidence="1">
    <location>
        <begin position="998"/>
        <end position="1013"/>
    </location>
</feature>
<feature type="region of interest" description="Disordered" evidence="1">
    <location>
        <begin position="1188"/>
        <end position="1266"/>
    </location>
</feature>
<organism evidence="3 4">
    <name type="scientific">Rhodotorula toruloides</name>
    <name type="common">Yeast</name>
    <name type="synonym">Rhodosporidium toruloides</name>
    <dbReference type="NCBI Taxonomy" id="5286"/>
    <lineage>
        <taxon>Eukaryota</taxon>
        <taxon>Fungi</taxon>
        <taxon>Dikarya</taxon>
        <taxon>Basidiomycota</taxon>
        <taxon>Pucciniomycotina</taxon>
        <taxon>Microbotryomycetes</taxon>
        <taxon>Sporidiobolales</taxon>
        <taxon>Sporidiobolaceae</taxon>
        <taxon>Rhodotorula</taxon>
    </lineage>
</organism>
<proteinExistence type="predicted"/>
<feature type="compositionally biased region" description="Polar residues" evidence="1">
    <location>
        <begin position="364"/>
        <end position="376"/>
    </location>
</feature>
<feature type="compositionally biased region" description="Low complexity" evidence="1">
    <location>
        <begin position="822"/>
        <end position="837"/>
    </location>
</feature>
<feature type="region of interest" description="Disordered" evidence="1">
    <location>
        <begin position="442"/>
        <end position="931"/>
    </location>
</feature>
<feature type="compositionally biased region" description="Polar residues" evidence="1">
    <location>
        <begin position="856"/>
        <end position="882"/>
    </location>
</feature>
<feature type="compositionally biased region" description="Acidic residues" evidence="1">
    <location>
        <begin position="383"/>
        <end position="394"/>
    </location>
</feature>
<name>A0A2T0AAS6_RHOTO</name>
<reference evidence="3 4" key="1">
    <citation type="journal article" date="2018" name="Elife">
        <title>Functional genomics of lipid metabolism in the oleaginous yeast Rhodosporidium toruloides.</title>
        <authorList>
            <person name="Coradetti S.T."/>
            <person name="Pinel D."/>
            <person name="Geiselman G."/>
            <person name="Ito M."/>
            <person name="Mondo S."/>
            <person name="Reilly M.C."/>
            <person name="Cheng Y.F."/>
            <person name="Bauer S."/>
            <person name="Grigoriev I."/>
            <person name="Gladden J.M."/>
            <person name="Simmons B.A."/>
            <person name="Brem R."/>
            <person name="Arkin A.P."/>
            <person name="Skerker J.M."/>
        </authorList>
    </citation>
    <scope>NUCLEOTIDE SEQUENCE [LARGE SCALE GENOMIC DNA]</scope>
    <source>
        <strain evidence="3 4">NBRC 0880</strain>
    </source>
</reference>
<protein>
    <recommendedName>
        <fullName evidence="5">Proteophosphoglycan ppg4</fullName>
    </recommendedName>
</protein>
<feature type="transmembrane region" description="Helical" evidence="2">
    <location>
        <begin position="77"/>
        <end position="99"/>
    </location>
</feature>
<dbReference type="AlphaFoldDB" id="A0A2T0AAS6"/>
<feature type="region of interest" description="Disordered" evidence="1">
    <location>
        <begin position="951"/>
        <end position="1089"/>
    </location>
</feature>